<evidence type="ECO:0000313" key="2">
    <source>
        <dbReference type="Proteomes" id="UP001501570"/>
    </source>
</evidence>
<accession>A0ABP9SH96</accession>
<protein>
    <recommendedName>
        <fullName evidence="3">DUF2147 domain-containing protein</fullName>
    </recommendedName>
</protein>
<gene>
    <name evidence="1" type="ORF">GCM10023322_64960</name>
</gene>
<comment type="caution">
    <text evidence="1">The sequence shown here is derived from an EMBL/GenBank/DDBJ whole genome shotgun (WGS) entry which is preliminary data.</text>
</comment>
<name>A0ABP9SH96_9ACTN</name>
<dbReference type="EMBL" id="BAABJQ010000026">
    <property type="protein sequence ID" value="GAA5196319.1"/>
    <property type="molecule type" value="Genomic_DNA"/>
</dbReference>
<evidence type="ECO:0000313" key="1">
    <source>
        <dbReference type="EMBL" id="GAA5196319.1"/>
    </source>
</evidence>
<proteinExistence type="predicted"/>
<sequence length="164" mass="18192">MIGVIALIVIFTNTARAVFDPWSVTLLGHRALIGYWAGDAAFAPGDVRHVSLHLHYRGGDCEDCSKIEGDAHLCGTAYDMPYRLDGDTKDYHGTRFTLSALVGRHEPGVHLDTLDGEWHGDVLRVRPSLWRIDPDEGAHSDDQPADPPPFDLRRVAKSDFRTTC</sequence>
<reference evidence="2" key="1">
    <citation type="journal article" date="2019" name="Int. J. Syst. Evol. Microbiol.">
        <title>The Global Catalogue of Microorganisms (GCM) 10K type strain sequencing project: providing services to taxonomists for standard genome sequencing and annotation.</title>
        <authorList>
            <consortium name="The Broad Institute Genomics Platform"/>
            <consortium name="The Broad Institute Genome Sequencing Center for Infectious Disease"/>
            <person name="Wu L."/>
            <person name="Ma J."/>
        </authorList>
    </citation>
    <scope>NUCLEOTIDE SEQUENCE [LARGE SCALE GENOMIC DNA]</scope>
    <source>
        <strain evidence="2">JCM 18304</strain>
    </source>
</reference>
<evidence type="ECO:0008006" key="3">
    <source>
        <dbReference type="Google" id="ProtNLM"/>
    </source>
</evidence>
<dbReference type="Proteomes" id="UP001501570">
    <property type="component" value="Unassembled WGS sequence"/>
</dbReference>
<organism evidence="1 2">
    <name type="scientific">Rugosimonospora acidiphila</name>
    <dbReference type="NCBI Taxonomy" id="556531"/>
    <lineage>
        <taxon>Bacteria</taxon>
        <taxon>Bacillati</taxon>
        <taxon>Actinomycetota</taxon>
        <taxon>Actinomycetes</taxon>
        <taxon>Micromonosporales</taxon>
        <taxon>Micromonosporaceae</taxon>
        <taxon>Rugosimonospora</taxon>
    </lineage>
</organism>
<keyword evidence="2" id="KW-1185">Reference proteome</keyword>